<feature type="domain" description="Calcineurin-like phosphoesterase" evidence="1">
    <location>
        <begin position="10"/>
        <end position="241"/>
    </location>
</feature>
<evidence type="ECO:0000313" key="2">
    <source>
        <dbReference type="EMBL" id="NVO87062.1"/>
    </source>
</evidence>
<gene>
    <name evidence="2" type="ORF">HWN39_00945</name>
</gene>
<dbReference type="InterPro" id="IPR004843">
    <property type="entry name" value="Calcineurin-like_PHP"/>
</dbReference>
<proteinExistence type="predicted"/>
<dbReference type="Proteomes" id="UP000542889">
    <property type="component" value="Unassembled WGS sequence"/>
</dbReference>
<sequence length="623" mass="71787">MSIKEHTREIWYISDLHFDYAKNLTIYRARLNNFFNLVTSHPNVIFVLAGDFFDSYQETAAFINRLETNHVTCLLVLGNHDYWSNGQFTYAEILEKMEKATAMNRFAHLLTTGRIVKIDNQVFIGDSGFTNFFYQEKPTRDSRTGEIIVPPTKTASLDDFGSRFVELNQVRNWNIKNIQALHERWITFANKQISTTKNLIVVTHWPMFADAPTSAQDTWWQVKTSLLKTNKFWSIYGHIHRNGLKAHDASVQIGYQSTNDFSSLRFGQLIPLSSSRSLTAVGERVRQHQTFQLEESEHSLMNPTRVSRSGYRRAAHADNKKLLTAFLDDRKQLFDDLKKKAGSKTRPLNGLLDVDAAIMNNMHDDVLDALKVLKAGYQGNVFDFYTALIIAGYAYSDKLRYMPKMRPVDIYDVTREYMELFTLQYFEKEIDIHKKFATRASARKESRLMVGNIPIKFPRINGHEVPPASLEGFQEKINQLMDAPKDKQRSFQIEGPQAPRMTAQVHNDAEDFIARYNQDRQPNIVAFNQKGMHIIADRGEIEGSQKISPKNLQQLWTKHPITQLKVGMLIHHRSMGIGKITKIIDSEKGQYLADFSSKKNVELFTANGLVSDQIPKEYEKRIE</sequence>
<dbReference type="GO" id="GO:0016787">
    <property type="term" value="F:hydrolase activity"/>
    <property type="evidence" value="ECO:0007669"/>
    <property type="project" value="InterPro"/>
</dbReference>
<dbReference type="Pfam" id="PF00149">
    <property type="entry name" value="Metallophos"/>
    <property type="match status" value="1"/>
</dbReference>
<name>A0A7Y7QDG0_LACRH</name>
<organism evidence="2 3">
    <name type="scientific">Lacticaseibacillus rhamnosus</name>
    <name type="common">Lactobacillus rhamnosus</name>
    <dbReference type="NCBI Taxonomy" id="47715"/>
    <lineage>
        <taxon>Bacteria</taxon>
        <taxon>Bacillati</taxon>
        <taxon>Bacillota</taxon>
        <taxon>Bacilli</taxon>
        <taxon>Lactobacillales</taxon>
        <taxon>Lactobacillaceae</taxon>
        <taxon>Lacticaseibacillus</taxon>
    </lineage>
</organism>
<dbReference type="PANTHER" id="PTHR37844">
    <property type="entry name" value="SER/THR PROTEIN PHOSPHATASE SUPERFAMILY (AFU_ORTHOLOGUE AFUA_1G14840)"/>
    <property type="match status" value="1"/>
</dbReference>
<dbReference type="SUPFAM" id="SSF56300">
    <property type="entry name" value="Metallo-dependent phosphatases"/>
    <property type="match status" value="1"/>
</dbReference>
<dbReference type="EMBL" id="JABXWP010000001">
    <property type="protein sequence ID" value="NVO87062.1"/>
    <property type="molecule type" value="Genomic_DNA"/>
</dbReference>
<evidence type="ECO:0000259" key="1">
    <source>
        <dbReference type="Pfam" id="PF00149"/>
    </source>
</evidence>
<evidence type="ECO:0000313" key="3">
    <source>
        <dbReference type="Proteomes" id="UP000542889"/>
    </source>
</evidence>
<dbReference type="PANTHER" id="PTHR37844:SF1">
    <property type="entry name" value="CALCINEURIN-LIKE PHOSPHOESTERASE DOMAIN-CONTAINING PROTEIN"/>
    <property type="match status" value="1"/>
</dbReference>
<dbReference type="InterPro" id="IPR029052">
    <property type="entry name" value="Metallo-depent_PP-like"/>
</dbReference>
<accession>A0A7Y7QDG0</accession>
<reference evidence="2 3" key="1">
    <citation type="submission" date="2020-06" db="EMBL/GenBank/DDBJ databases">
        <title>Lactobacillus rhamnosus QC,genome.</title>
        <authorList>
            <person name="Yi H."/>
            <person name="Jin M."/>
        </authorList>
    </citation>
    <scope>NUCLEOTIDE SEQUENCE [LARGE SCALE GENOMIC DNA]</scope>
    <source>
        <strain evidence="2 3">QC</strain>
    </source>
</reference>
<dbReference type="AlphaFoldDB" id="A0A7Y7QDG0"/>
<dbReference type="Gene3D" id="3.60.21.10">
    <property type="match status" value="1"/>
</dbReference>
<comment type="caution">
    <text evidence="2">The sequence shown here is derived from an EMBL/GenBank/DDBJ whole genome shotgun (WGS) entry which is preliminary data.</text>
</comment>
<dbReference type="RefSeq" id="WP_176817441.1">
    <property type="nucleotide sequence ID" value="NZ_JABXWP010000001.1"/>
</dbReference>
<protein>
    <submittedName>
        <fullName evidence="2">Metallophosphoesterase</fullName>
    </submittedName>
</protein>